<evidence type="ECO:0000313" key="3">
    <source>
        <dbReference type="Proteomes" id="UP000191024"/>
    </source>
</evidence>
<sequence length="382" mass="42914">MDFSDDLASAVRKSWSEPSDPPLFSESSNSPIGTPQEGSACSSGTHESSNPDSSEEYHLWKHHYAISDDAKTTNPQGELMNVLQELEFSEQPRPQQVRRSSIEDVSKIRQWLNPRSSFSGAPTNELNWQNSAQNRCWISILSDERDMGPIRVLDFTLRACHSRYTLYVLVPHDLEDLAKELAKLGIHVIAMEKIAPRLVPKLVPDSTSSPSDAPFFGNWNLLAPFLCLRDSFELVCYLSPRCAVLANVDELLASETVSDEIDNETCVLLTNTTDEPPMMIVLRPNDGIEACIREYMSIYISKDSNEKWSRLQNSTGLDVLKELFKDSWGVVAGEYCQRGPGTLSSGIKIVENPNNEPWSSQSSDEITSIWRRAWLELNRSSP</sequence>
<reference evidence="2 3" key="1">
    <citation type="submission" date="2016-03" db="EMBL/GenBank/DDBJ databases">
        <authorList>
            <person name="Devillers H."/>
        </authorList>
    </citation>
    <scope>NUCLEOTIDE SEQUENCE [LARGE SCALE GENOMIC DNA]</scope>
    <source>
        <strain evidence="2">CBS 11717</strain>
    </source>
</reference>
<protein>
    <submittedName>
        <fullName evidence="2">LAMI_0G13762g1_1</fullName>
    </submittedName>
</protein>
<evidence type="ECO:0000313" key="2">
    <source>
        <dbReference type="EMBL" id="SCV01791.1"/>
    </source>
</evidence>
<feature type="region of interest" description="Disordered" evidence="1">
    <location>
        <begin position="1"/>
        <end position="55"/>
    </location>
</feature>
<name>A0A1G4KBT5_9SACH</name>
<dbReference type="AlphaFoldDB" id="A0A1G4KBT5"/>
<proteinExistence type="predicted"/>
<keyword evidence="3" id="KW-1185">Reference proteome</keyword>
<dbReference type="InterPro" id="IPR029044">
    <property type="entry name" value="Nucleotide-diphossugar_trans"/>
</dbReference>
<dbReference type="Proteomes" id="UP000191024">
    <property type="component" value="Chromosome G"/>
</dbReference>
<dbReference type="EMBL" id="LT598469">
    <property type="protein sequence ID" value="SCV01791.1"/>
    <property type="molecule type" value="Genomic_DNA"/>
</dbReference>
<dbReference type="OrthoDB" id="2014201at2759"/>
<accession>A0A1G4KBT5</accession>
<organism evidence="2 3">
    <name type="scientific">Lachancea mirantina</name>
    <dbReference type="NCBI Taxonomy" id="1230905"/>
    <lineage>
        <taxon>Eukaryota</taxon>
        <taxon>Fungi</taxon>
        <taxon>Dikarya</taxon>
        <taxon>Ascomycota</taxon>
        <taxon>Saccharomycotina</taxon>
        <taxon>Saccharomycetes</taxon>
        <taxon>Saccharomycetales</taxon>
        <taxon>Saccharomycetaceae</taxon>
        <taxon>Lachancea</taxon>
    </lineage>
</organism>
<feature type="compositionally biased region" description="Polar residues" evidence="1">
    <location>
        <begin position="25"/>
        <end position="52"/>
    </location>
</feature>
<gene>
    <name evidence="2" type="ORF">LAMI_0G13762G</name>
</gene>
<dbReference type="SUPFAM" id="SSF53448">
    <property type="entry name" value="Nucleotide-diphospho-sugar transferases"/>
    <property type="match status" value="1"/>
</dbReference>
<evidence type="ECO:0000256" key="1">
    <source>
        <dbReference type="SAM" id="MobiDB-lite"/>
    </source>
</evidence>